<evidence type="ECO:0000313" key="5">
    <source>
        <dbReference type="EMBL" id="MBS3847902.1"/>
    </source>
</evidence>
<evidence type="ECO:0000256" key="1">
    <source>
        <dbReference type="ARBA" id="ARBA00009766"/>
    </source>
</evidence>
<dbReference type="AlphaFoldDB" id="A0A942E9A1"/>
<dbReference type="GO" id="GO:0009289">
    <property type="term" value="C:pilus"/>
    <property type="evidence" value="ECO:0007669"/>
    <property type="project" value="InterPro"/>
</dbReference>
<name>A0A942E9A1_9HYPH</name>
<evidence type="ECO:0000256" key="3">
    <source>
        <dbReference type="SAM" id="MobiDB-lite"/>
    </source>
</evidence>
<evidence type="ECO:0000256" key="2">
    <source>
        <dbReference type="ARBA" id="ARBA00022729"/>
    </source>
</evidence>
<evidence type="ECO:0000313" key="6">
    <source>
        <dbReference type="Proteomes" id="UP000678281"/>
    </source>
</evidence>
<dbReference type="RefSeq" id="WP_212657491.1">
    <property type="nucleotide sequence ID" value="NZ_JAGXTP010000001.1"/>
</dbReference>
<accession>A0A942E9A1</accession>
<dbReference type="InterPro" id="IPR009742">
    <property type="entry name" value="Curlin_rpt"/>
</dbReference>
<organism evidence="5 6">
    <name type="scientific">Devosia litorisediminis</name>
    <dbReference type="NCBI Taxonomy" id="2829817"/>
    <lineage>
        <taxon>Bacteria</taxon>
        <taxon>Pseudomonadati</taxon>
        <taxon>Pseudomonadota</taxon>
        <taxon>Alphaproteobacteria</taxon>
        <taxon>Hyphomicrobiales</taxon>
        <taxon>Devosiaceae</taxon>
        <taxon>Devosia</taxon>
    </lineage>
</organism>
<comment type="caution">
    <text evidence="5">The sequence shown here is derived from an EMBL/GenBank/DDBJ whole genome shotgun (WGS) entry which is preliminary data.</text>
</comment>
<dbReference type="Pfam" id="PF07012">
    <property type="entry name" value="Curlin_rpt"/>
    <property type="match status" value="1"/>
</dbReference>
<reference evidence="5" key="1">
    <citation type="submission" date="2021-04" db="EMBL/GenBank/DDBJ databases">
        <title>Devosia litorisediminis sp. nov., isolated from a sand dune.</title>
        <authorList>
            <person name="Park S."/>
            <person name="Yoon J.-H."/>
        </authorList>
    </citation>
    <scope>NUCLEOTIDE SEQUENCE</scope>
    <source>
        <strain evidence="5">BSSL-BM10</strain>
    </source>
</reference>
<protein>
    <submittedName>
        <fullName evidence="5">Curlin</fullName>
    </submittedName>
</protein>
<keyword evidence="6" id="KW-1185">Reference proteome</keyword>
<dbReference type="EMBL" id="JAGXTP010000001">
    <property type="protein sequence ID" value="MBS3847902.1"/>
    <property type="molecule type" value="Genomic_DNA"/>
</dbReference>
<feature type="region of interest" description="Disordered" evidence="3">
    <location>
        <begin position="67"/>
        <end position="102"/>
    </location>
</feature>
<gene>
    <name evidence="5" type="ORF">KD146_04240</name>
</gene>
<feature type="chain" id="PRO_5037072288" evidence="4">
    <location>
        <begin position="30"/>
        <end position="139"/>
    </location>
</feature>
<feature type="compositionally biased region" description="Polar residues" evidence="3">
    <location>
        <begin position="68"/>
        <end position="89"/>
    </location>
</feature>
<proteinExistence type="inferred from homology"/>
<dbReference type="Proteomes" id="UP000678281">
    <property type="component" value="Unassembled WGS sequence"/>
</dbReference>
<evidence type="ECO:0000256" key="4">
    <source>
        <dbReference type="SAM" id="SignalP"/>
    </source>
</evidence>
<dbReference type="GO" id="GO:0007155">
    <property type="term" value="P:cell adhesion"/>
    <property type="evidence" value="ECO:0007669"/>
    <property type="project" value="InterPro"/>
</dbReference>
<keyword evidence="2 4" id="KW-0732">Signal</keyword>
<comment type="similarity">
    <text evidence="1">Belongs to the CsgA/CsgB family.</text>
</comment>
<sequence>MTTKLFKTLAIATTALIISAASLSTPAMAGGQFSLSFAPQNSEHQQVLGLGLLMLSLVNGASEGGANVRQNGNHNTAGVDQRGRNNNGLIVQDGNGHHGTIEQRGNNNNCALLQFGENTRGRCAQFGNNQTGITTVFGF</sequence>
<feature type="signal peptide" evidence="4">
    <location>
        <begin position="1"/>
        <end position="29"/>
    </location>
</feature>